<organism evidence="1 2">
    <name type="scientific">Vibrio rumoiensis</name>
    <dbReference type="NCBI Taxonomy" id="76258"/>
    <lineage>
        <taxon>Bacteria</taxon>
        <taxon>Pseudomonadati</taxon>
        <taxon>Pseudomonadota</taxon>
        <taxon>Gammaproteobacteria</taxon>
        <taxon>Vibrionales</taxon>
        <taxon>Vibrionaceae</taxon>
        <taxon>Vibrio</taxon>
    </lineage>
</organism>
<evidence type="ECO:0008006" key="3">
    <source>
        <dbReference type="Google" id="ProtNLM"/>
    </source>
</evidence>
<accession>A0ABW7IXC0</accession>
<evidence type="ECO:0000313" key="1">
    <source>
        <dbReference type="EMBL" id="MFH0266292.1"/>
    </source>
</evidence>
<evidence type="ECO:0000313" key="2">
    <source>
        <dbReference type="Proteomes" id="UP001607151"/>
    </source>
</evidence>
<keyword evidence="2" id="KW-1185">Reference proteome</keyword>
<reference evidence="1 2" key="1">
    <citation type="submission" date="2024-10" db="EMBL/GenBank/DDBJ databases">
        <authorList>
            <person name="Yibar A."/>
            <person name="Saticioglu I.B."/>
            <person name="Duman M."/>
            <person name="Ajmi N."/>
            <person name="Gurler F."/>
            <person name="Ay H."/>
            <person name="Onuk E."/>
            <person name="Guler S."/>
            <person name="Romalde J.L."/>
        </authorList>
    </citation>
    <scope>NUCLEOTIDE SEQUENCE [LARGE SCALE GENOMIC DNA]</scope>
    <source>
        <strain evidence="1 2">14-MA-B</strain>
    </source>
</reference>
<proteinExistence type="predicted"/>
<dbReference type="Proteomes" id="UP001607151">
    <property type="component" value="Unassembled WGS sequence"/>
</dbReference>
<gene>
    <name evidence="1" type="ORF">ACGRQ9_12645</name>
</gene>
<comment type="caution">
    <text evidence="1">The sequence shown here is derived from an EMBL/GenBank/DDBJ whole genome shotgun (WGS) entry which is preliminary data.</text>
</comment>
<dbReference type="RefSeq" id="WP_394608067.1">
    <property type="nucleotide sequence ID" value="NZ_JBIHSN010000002.1"/>
</dbReference>
<name>A0ABW7IXC0_9VIBR</name>
<dbReference type="EMBL" id="JBIHSN010000002">
    <property type="protein sequence ID" value="MFH0266292.1"/>
    <property type="molecule type" value="Genomic_DNA"/>
</dbReference>
<protein>
    <recommendedName>
        <fullName evidence="3">HEAT repeat domain-containing protein</fullName>
    </recommendedName>
</protein>
<sequence>MRQGLSAIIFLLFIVLFGPIAQASEMTQSEVSSWLNNPSAQSSADHIYQLALQDKVPDIQDSLESIPLPKQEAVRYLLLKKIEDANLVLTPRMAIFIQSQQTHQPVYQFTESGDGYSVTLPAFNASLVATRLINDWKQDQTTIDFIIDAENNQLQLANWLQGDTYDVQQKEMLFLKEADSLSLQALQYLSNQLVGNSVVNWLPSTSVVIKLAQLTDDEQLYSLLWKMKADDHTIQELQRLAQVGDEFALQQIMNATQNPTIKSMAINQLVAIKPMTEQVHAFLVEKLNHTRDGLMVAQALSSTEHHDWLISLLQSGQVEQSQILLNALAVAE</sequence>